<dbReference type="RefSeq" id="WP_136824418.1">
    <property type="nucleotide sequence ID" value="NZ_SWBP01000001.1"/>
</dbReference>
<evidence type="ECO:0000313" key="12">
    <source>
        <dbReference type="Proteomes" id="UP000308181"/>
    </source>
</evidence>
<keyword evidence="6 9" id="KW-1133">Transmembrane helix</keyword>
<dbReference type="AlphaFoldDB" id="A0A4U1C741"/>
<dbReference type="Proteomes" id="UP000308181">
    <property type="component" value="Unassembled WGS sequence"/>
</dbReference>
<keyword evidence="4 9" id="KW-0808">Transferase</keyword>
<feature type="transmembrane region" description="Helical" evidence="9">
    <location>
        <begin position="200"/>
        <end position="222"/>
    </location>
</feature>
<dbReference type="Pfam" id="PF00795">
    <property type="entry name" value="CN_hydrolase"/>
    <property type="match status" value="1"/>
</dbReference>
<evidence type="ECO:0000256" key="8">
    <source>
        <dbReference type="ARBA" id="ARBA00023315"/>
    </source>
</evidence>
<feature type="transmembrane region" description="Helical" evidence="9">
    <location>
        <begin position="119"/>
        <end position="139"/>
    </location>
</feature>
<keyword evidence="5 9" id="KW-0812">Transmembrane</keyword>
<dbReference type="InterPro" id="IPR004563">
    <property type="entry name" value="Apolipo_AcylTrfase"/>
</dbReference>
<dbReference type="EC" id="2.3.1.269" evidence="9"/>
<dbReference type="UniPathway" id="UPA00666"/>
<feature type="transmembrane region" description="Helical" evidence="9">
    <location>
        <begin position="167"/>
        <end position="188"/>
    </location>
</feature>
<dbReference type="OrthoDB" id="9804277at2"/>
<organism evidence="11 12">
    <name type="scientific">Pedobacter cryophilus</name>
    <dbReference type="NCBI Taxonomy" id="2571271"/>
    <lineage>
        <taxon>Bacteria</taxon>
        <taxon>Pseudomonadati</taxon>
        <taxon>Bacteroidota</taxon>
        <taxon>Sphingobacteriia</taxon>
        <taxon>Sphingobacteriales</taxon>
        <taxon>Sphingobacteriaceae</taxon>
        <taxon>Pedobacter</taxon>
    </lineage>
</organism>
<evidence type="ECO:0000256" key="2">
    <source>
        <dbReference type="ARBA" id="ARBA00010065"/>
    </source>
</evidence>
<dbReference type="Gene3D" id="3.60.110.10">
    <property type="entry name" value="Carbon-nitrogen hydrolase"/>
    <property type="match status" value="1"/>
</dbReference>
<evidence type="ECO:0000256" key="9">
    <source>
        <dbReference type="HAMAP-Rule" id="MF_01148"/>
    </source>
</evidence>
<comment type="subcellular location">
    <subcellularLocation>
        <location evidence="1 9">Cell membrane</location>
        <topology evidence="1 9">Multi-pass membrane protein</topology>
    </subcellularLocation>
</comment>
<accession>A0A4U1C741</accession>
<name>A0A4U1C741_9SPHI</name>
<dbReference type="CDD" id="cd07571">
    <property type="entry name" value="ALP_N-acyl_transferase"/>
    <property type="match status" value="1"/>
</dbReference>
<comment type="function">
    <text evidence="9">Catalyzes the phospholipid dependent N-acylation of the N-terminal cysteine of apolipoprotein, the last step in lipoprotein maturation.</text>
</comment>
<evidence type="ECO:0000256" key="7">
    <source>
        <dbReference type="ARBA" id="ARBA00023136"/>
    </source>
</evidence>
<dbReference type="Pfam" id="PF20154">
    <property type="entry name" value="LNT_N"/>
    <property type="match status" value="1"/>
</dbReference>
<dbReference type="PROSITE" id="PS50263">
    <property type="entry name" value="CN_HYDROLASE"/>
    <property type="match status" value="1"/>
</dbReference>
<feature type="transmembrane region" description="Helical" evidence="9">
    <location>
        <begin position="55"/>
        <end position="75"/>
    </location>
</feature>
<sequence>MKRQIWLALFSAALLWLAWPPIPFTSPILLFAFLPLMIALQEIEESDRKKKGRIVFLTAGLTFLVWNTASIYWVFNSLNAVMPTFIAALLSLIPFGLGAFLMTLSFWLYRKISKKTKPLIADICLIGFWISYEFLHQSWDLKFPWMTLGNGFATTPQLIQWYEYTGVYGGSFWILLSNILLFRIWVVLRAEGGRQKAKGYLIAFIVWIFAPISLSILVYATYEEEVNPSNVVVVQPNIDPYGKHFILTPAQQTQKLIDLSKNKAQVNTEFFIWPETALTGMTEEDDFRNTDNFKSVQVFLDSFKNATVISGAETYLIYDYQKTSTARFSKENNFWWDSFNTAVAIENTPKLQFYHKSKLVPGVEKMPFPEVLSVISPLFEKFGGTPGGYGSQKEPSNLYASSGIGVVPAICYESIWGEWIAKSVQKEAQFITIITNDGWWGNTSGKDQHLDYASLRAIENRRWVARSANTGISAFINQRGEIVQQTKWWEAAVIKQDINLNSNLTFYTTHPDWIVYPFLLVGSIGVLFLVFLRFRGRKTG</sequence>
<protein>
    <recommendedName>
        <fullName evidence="9">Apolipoprotein N-acyltransferase</fullName>
        <shortName evidence="9">ALP N-acyltransferase</shortName>
        <ecNumber evidence="9">2.3.1.269</ecNumber>
    </recommendedName>
</protein>
<keyword evidence="11" id="KW-0449">Lipoprotein</keyword>
<keyword evidence="12" id="KW-1185">Reference proteome</keyword>
<evidence type="ECO:0000313" key="11">
    <source>
        <dbReference type="EMBL" id="TKC00207.1"/>
    </source>
</evidence>
<dbReference type="NCBIfam" id="TIGR00546">
    <property type="entry name" value="lnt"/>
    <property type="match status" value="1"/>
</dbReference>
<feature type="transmembrane region" description="Helical" evidence="9">
    <location>
        <begin position="28"/>
        <end position="43"/>
    </location>
</feature>
<evidence type="ECO:0000256" key="3">
    <source>
        <dbReference type="ARBA" id="ARBA00022475"/>
    </source>
</evidence>
<comment type="similarity">
    <text evidence="2 9">Belongs to the CN hydrolase family. Apolipoprotein N-acyltransferase subfamily.</text>
</comment>
<gene>
    <name evidence="9 11" type="primary">lnt</name>
    <name evidence="11" type="ORF">FA046_00565</name>
</gene>
<comment type="pathway">
    <text evidence="9">Protein modification; lipoprotein biosynthesis (N-acyl transfer).</text>
</comment>
<dbReference type="GO" id="GO:0016410">
    <property type="term" value="F:N-acyltransferase activity"/>
    <property type="evidence" value="ECO:0007669"/>
    <property type="project" value="UniProtKB-UniRule"/>
</dbReference>
<evidence type="ECO:0000259" key="10">
    <source>
        <dbReference type="PROSITE" id="PS50263"/>
    </source>
</evidence>
<feature type="transmembrane region" description="Helical" evidence="9">
    <location>
        <begin position="81"/>
        <end position="107"/>
    </location>
</feature>
<dbReference type="PANTHER" id="PTHR38686">
    <property type="entry name" value="APOLIPOPROTEIN N-ACYLTRANSFERASE"/>
    <property type="match status" value="1"/>
</dbReference>
<dbReference type="InterPro" id="IPR045378">
    <property type="entry name" value="LNT_N"/>
</dbReference>
<proteinExistence type="inferred from homology"/>
<keyword evidence="8 9" id="KW-0012">Acyltransferase</keyword>
<dbReference type="SUPFAM" id="SSF56317">
    <property type="entry name" value="Carbon-nitrogen hydrolase"/>
    <property type="match status" value="1"/>
</dbReference>
<dbReference type="GO" id="GO:0005886">
    <property type="term" value="C:plasma membrane"/>
    <property type="evidence" value="ECO:0007669"/>
    <property type="project" value="UniProtKB-SubCell"/>
</dbReference>
<comment type="caution">
    <text evidence="11">The sequence shown here is derived from an EMBL/GenBank/DDBJ whole genome shotgun (WGS) entry which is preliminary data.</text>
</comment>
<reference evidence="11 12" key="1">
    <citation type="submission" date="2019-04" db="EMBL/GenBank/DDBJ databases">
        <title>Pedobacter sp. AR-3-17 sp. nov., isolated from Arctic soil.</title>
        <authorList>
            <person name="Dahal R.H."/>
            <person name="Kim D.-U."/>
        </authorList>
    </citation>
    <scope>NUCLEOTIDE SEQUENCE [LARGE SCALE GENOMIC DNA]</scope>
    <source>
        <strain evidence="11 12">AR-3-17</strain>
    </source>
</reference>
<evidence type="ECO:0000256" key="6">
    <source>
        <dbReference type="ARBA" id="ARBA00022989"/>
    </source>
</evidence>
<keyword evidence="3 9" id="KW-1003">Cell membrane</keyword>
<dbReference type="HAMAP" id="MF_01148">
    <property type="entry name" value="Lnt"/>
    <property type="match status" value="1"/>
</dbReference>
<keyword evidence="7 9" id="KW-0472">Membrane</keyword>
<dbReference type="InterPro" id="IPR036526">
    <property type="entry name" value="C-N_Hydrolase_sf"/>
</dbReference>
<comment type="catalytic activity">
    <reaction evidence="9">
        <text>N-terminal S-1,2-diacyl-sn-glyceryl-L-cysteinyl-[lipoprotein] + a glycerophospholipid = N-acyl-S-1,2-diacyl-sn-glyceryl-L-cysteinyl-[lipoprotein] + a 2-acyl-sn-glycero-3-phospholipid + H(+)</text>
        <dbReference type="Rhea" id="RHEA:48228"/>
        <dbReference type="Rhea" id="RHEA-COMP:14681"/>
        <dbReference type="Rhea" id="RHEA-COMP:14684"/>
        <dbReference type="ChEBI" id="CHEBI:15378"/>
        <dbReference type="ChEBI" id="CHEBI:136912"/>
        <dbReference type="ChEBI" id="CHEBI:140656"/>
        <dbReference type="ChEBI" id="CHEBI:140657"/>
        <dbReference type="ChEBI" id="CHEBI:140660"/>
        <dbReference type="EC" id="2.3.1.269"/>
    </reaction>
</comment>
<dbReference type="InterPro" id="IPR003010">
    <property type="entry name" value="C-N_Hydrolase"/>
</dbReference>
<dbReference type="PANTHER" id="PTHR38686:SF1">
    <property type="entry name" value="APOLIPOPROTEIN N-ACYLTRANSFERASE"/>
    <property type="match status" value="1"/>
</dbReference>
<evidence type="ECO:0000256" key="5">
    <source>
        <dbReference type="ARBA" id="ARBA00022692"/>
    </source>
</evidence>
<evidence type="ECO:0000256" key="1">
    <source>
        <dbReference type="ARBA" id="ARBA00004651"/>
    </source>
</evidence>
<feature type="domain" description="CN hydrolase" evidence="10">
    <location>
        <begin position="234"/>
        <end position="500"/>
    </location>
</feature>
<dbReference type="GO" id="GO:0042158">
    <property type="term" value="P:lipoprotein biosynthetic process"/>
    <property type="evidence" value="ECO:0007669"/>
    <property type="project" value="UniProtKB-UniRule"/>
</dbReference>
<evidence type="ECO:0000256" key="4">
    <source>
        <dbReference type="ARBA" id="ARBA00022679"/>
    </source>
</evidence>
<feature type="transmembrane region" description="Helical" evidence="9">
    <location>
        <begin position="513"/>
        <end position="534"/>
    </location>
</feature>
<dbReference type="EMBL" id="SWBP01000001">
    <property type="protein sequence ID" value="TKC00207.1"/>
    <property type="molecule type" value="Genomic_DNA"/>
</dbReference>